<evidence type="ECO:0008006" key="4">
    <source>
        <dbReference type="Google" id="ProtNLM"/>
    </source>
</evidence>
<dbReference type="STRING" id="411684.HPDFL43_20607"/>
<organism evidence="2 3">
    <name type="scientific">Hoeflea phototrophica (strain DSM 17068 / NCIMB 14078 / DFL-43)</name>
    <dbReference type="NCBI Taxonomy" id="411684"/>
    <lineage>
        <taxon>Bacteria</taxon>
        <taxon>Pseudomonadati</taxon>
        <taxon>Pseudomonadota</taxon>
        <taxon>Alphaproteobacteria</taxon>
        <taxon>Hyphomicrobiales</taxon>
        <taxon>Rhizobiaceae</taxon>
        <taxon>Hoeflea</taxon>
    </lineage>
</organism>
<dbReference type="EMBL" id="ABIA03000001">
    <property type="protein sequence ID" value="EDQ35634.1"/>
    <property type="molecule type" value="Genomic_DNA"/>
</dbReference>
<dbReference type="OrthoDB" id="9811204at2"/>
<dbReference type="HOGENOM" id="CLU_119381_0_0_5"/>
<feature type="transmembrane region" description="Helical" evidence="1">
    <location>
        <begin position="144"/>
        <end position="162"/>
    </location>
</feature>
<feature type="transmembrane region" description="Helical" evidence="1">
    <location>
        <begin position="174"/>
        <end position="198"/>
    </location>
</feature>
<dbReference type="eggNOG" id="ENOG50333YD">
    <property type="taxonomic scope" value="Bacteria"/>
</dbReference>
<evidence type="ECO:0000313" key="3">
    <source>
        <dbReference type="Proteomes" id="UP000004291"/>
    </source>
</evidence>
<feature type="transmembrane region" description="Helical" evidence="1">
    <location>
        <begin position="40"/>
        <end position="59"/>
    </location>
</feature>
<keyword evidence="1" id="KW-0472">Membrane</keyword>
<keyword evidence="3" id="KW-1185">Reference proteome</keyword>
<keyword evidence="1" id="KW-0812">Transmembrane</keyword>
<accession>A9CXA8</accession>
<dbReference type="RefSeq" id="WP_007199865.1">
    <property type="nucleotide sequence ID" value="NZ_CM002917.1"/>
</dbReference>
<evidence type="ECO:0000256" key="1">
    <source>
        <dbReference type="SAM" id="Phobius"/>
    </source>
</evidence>
<name>A9CXA8_HOEPD</name>
<reference evidence="2 3" key="1">
    <citation type="submission" date="2007-10" db="EMBL/GenBank/DDBJ databases">
        <authorList>
            <person name="Wagner-Dobler I."/>
            <person name="Ferriera S."/>
            <person name="Johnson J."/>
            <person name="Kravitz S."/>
            <person name="Beeson K."/>
            <person name="Sutton G."/>
            <person name="Rogers Y.-H."/>
            <person name="Friedman R."/>
            <person name="Frazier M."/>
            <person name="Venter J.C."/>
        </authorList>
    </citation>
    <scope>NUCLEOTIDE SEQUENCE [LARGE SCALE GENOMIC DNA]</scope>
    <source>
        <strain evidence="2 3">DFL-43</strain>
    </source>
</reference>
<dbReference type="AlphaFoldDB" id="A9CXA8"/>
<feature type="transmembrane region" description="Helical" evidence="1">
    <location>
        <begin position="79"/>
        <end position="102"/>
    </location>
</feature>
<feature type="transmembrane region" description="Helical" evidence="1">
    <location>
        <begin position="114"/>
        <end position="138"/>
    </location>
</feature>
<reference evidence="2 3" key="2">
    <citation type="submission" date="2012-06" db="EMBL/GenBank/DDBJ databases">
        <authorList>
            <person name="Fiebig A."/>
        </authorList>
    </citation>
    <scope>NUCLEOTIDE SEQUENCE [LARGE SCALE GENOMIC DNA]</scope>
    <source>
        <strain evidence="2 3">DFL-43</strain>
    </source>
</reference>
<evidence type="ECO:0000313" key="2">
    <source>
        <dbReference type="EMBL" id="EDQ35634.1"/>
    </source>
</evidence>
<sequence>MAAGLIPSRAEAGRSIAGLFYLSLKRPEGLKLFDVSSDGFWRSFGAFAWAWPVQCFLWTGMWRASPDTRPESAGDYLGFFLTSTAFDVAAWVLPAIMLLAVTQLFGMADKFTRLVVVNNWFGLFSAYIGFFPAALRYLAPVPDGLSAIISLAVYVIVIGLYYRVTRIAVGGETMIAVFITALMVVSGLTISEFAFTALSGE</sequence>
<protein>
    <recommendedName>
        <fullName evidence="4">Yip1 domain-containing protein</fullName>
    </recommendedName>
</protein>
<proteinExistence type="predicted"/>
<keyword evidence="1" id="KW-1133">Transmembrane helix</keyword>
<dbReference type="Proteomes" id="UP000004291">
    <property type="component" value="Chromosome"/>
</dbReference>
<comment type="caution">
    <text evidence="2">The sequence shown here is derived from an EMBL/GenBank/DDBJ whole genome shotgun (WGS) entry which is preliminary data.</text>
</comment>
<gene>
    <name evidence="2" type="ORF">HPDFL43_20607</name>
</gene>